<feature type="compositionally biased region" description="Polar residues" evidence="3">
    <location>
        <begin position="14"/>
        <end position="27"/>
    </location>
</feature>
<accession>A0ABR2IA54</accession>
<dbReference type="InterPro" id="IPR001138">
    <property type="entry name" value="Zn2Cys6_DnaBD"/>
</dbReference>
<dbReference type="EMBL" id="JAPCWZ010000006">
    <property type="protein sequence ID" value="KAK8859831.1"/>
    <property type="molecule type" value="Genomic_DNA"/>
</dbReference>
<feature type="region of interest" description="Disordered" evidence="3">
    <location>
        <begin position="1"/>
        <end position="28"/>
    </location>
</feature>
<evidence type="ECO:0000256" key="1">
    <source>
        <dbReference type="ARBA" id="ARBA00023242"/>
    </source>
</evidence>
<dbReference type="InterPro" id="IPR053187">
    <property type="entry name" value="Notoamide_regulator"/>
</dbReference>
<dbReference type="InterPro" id="IPR036864">
    <property type="entry name" value="Zn2-C6_fun-type_DNA-bd_sf"/>
</dbReference>
<evidence type="ECO:0000259" key="4">
    <source>
        <dbReference type="PROSITE" id="PS50048"/>
    </source>
</evidence>
<feature type="domain" description="Zn(2)-C6 fungal-type" evidence="4">
    <location>
        <begin position="36"/>
        <end position="66"/>
    </location>
</feature>
<reference evidence="5 6" key="1">
    <citation type="journal article" date="2024" name="IMA Fungus">
        <title>Apiospora arundinis, a panoply of carbohydrate-active enzymes and secondary metabolites.</title>
        <authorList>
            <person name="Sorensen T."/>
            <person name="Petersen C."/>
            <person name="Muurmann A.T."/>
            <person name="Christiansen J.V."/>
            <person name="Brundto M.L."/>
            <person name="Overgaard C.K."/>
            <person name="Boysen A.T."/>
            <person name="Wollenberg R.D."/>
            <person name="Larsen T.O."/>
            <person name="Sorensen J.L."/>
            <person name="Nielsen K.L."/>
            <person name="Sondergaard T.E."/>
        </authorList>
    </citation>
    <scope>NUCLEOTIDE SEQUENCE [LARGE SCALE GENOMIC DNA]</scope>
    <source>
        <strain evidence="5 6">AAU 773</strain>
    </source>
</reference>
<dbReference type="PROSITE" id="PS00463">
    <property type="entry name" value="ZN2_CY6_FUNGAL_1"/>
    <property type="match status" value="1"/>
</dbReference>
<dbReference type="CDD" id="cd12148">
    <property type="entry name" value="fungal_TF_MHR"/>
    <property type="match status" value="1"/>
</dbReference>
<dbReference type="CDD" id="cd00067">
    <property type="entry name" value="GAL4"/>
    <property type="match status" value="1"/>
</dbReference>
<evidence type="ECO:0000256" key="3">
    <source>
        <dbReference type="SAM" id="MobiDB-lite"/>
    </source>
</evidence>
<keyword evidence="2" id="KW-0175">Coiled coil</keyword>
<dbReference type="Gene3D" id="4.10.240.10">
    <property type="entry name" value="Zn(2)-C6 fungal-type DNA-binding domain"/>
    <property type="match status" value="1"/>
</dbReference>
<evidence type="ECO:0000256" key="2">
    <source>
        <dbReference type="SAM" id="Coils"/>
    </source>
</evidence>
<name>A0ABR2IA54_9PEZI</name>
<protein>
    <submittedName>
        <fullName evidence="5">Nitrogen assimilation transcription factor nit-4</fullName>
    </submittedName>
</protein>
<organism evidence="5 6">
    <name type="scientific">Apiospora arundinis</name>
    <dbReference type="NCBI Taxonomy" id="335852"/>
    <lineage>
        <taxon>Eukaryota</taxon>
        <taxon>Fungi</taxon>
        <taxon>Dikarya</taxon>
        <taxon>Ascomycota</taxon>
        <taxon>Pezizomycotina</taxon>
        <taxon>Sordariomycetes</taxon>
        <taxon>Xylariomycetidae</taxon>
        <taxon>Amphisphaeriales</taxon>
        <taxon>Apiosporaceae</taxon>
        <taxon>Apiospora</taxon>
    </lineage>
</organism>
<dbReference type="Pfam" id="PF00172">
    <property type="entry name" value="Zn_clus"/>
    <property type="match status" value="1"/>
</dbReference>
<evidence type="ECO:0000313" key="6">
    <source>
        <dbReference type="Proteomes" id="UP001390339"/>
    </source>
</evidence>
<dbReference type="PANTHER" id="PTHR47256:SF1">
    <property type="entry name" value="ZN(II)2CYS6 TRANSCRIPTION FACTOR (EUROFUNG)"/>
    <property type="match status" value="1"/>
</dbReference>
<dbReference type="SMART" id="SM00066">
    <property type="entry name" value="GAL4"/>
    <property type="match status" value="1"/>
</dbReference>
<dbReference type="Proteomes" id="UP001390339">
    <property type="component" value="Unassembled WGS sequence"/>
</dbReference>
<dbReference type="PANTHER" id="PTHR47256">
    <property type="entry name" value="ZN(II)2CYS6 TRANSCRIPTION FACTOR (EUROFUNG)-RELATED"/>
    <property type="match status" value="1"/>
</dbReference>
<comment type="caution">
    <text evidence="5">The sequence shown here is derived from an EMBL/GenBank/DDBJ whole genome shotgun (WGS) entry which is preliminary data.</text>
</comment>
<sequence>MQKNYRSILPASDPRSNTPNVPESFTSPKRKRSSVACARCRAKKIGCDGSLPACLSCGERGLSCEYPEMNNLTFARLKRENIALKEQNKELTEIIESFKNVSEQVAIENLKKFRLLGKTYATLPPPEITTVSNSTLLAQIWPTPPAQDGIEFELMIRHPIAYPALMDLGIPGVDSASSHPPCLTRCQHHSFDVSWPMIQAVPLTQSELHPSNPTLATLLSQYLETDHPVIGLFDANLFVTDLVDCRTRFCSPLLVCALLCWACHAHTRLERRAASLAEIFFNEAKVLWEQNRTLDTLPTVAAAQLLSLISIYNGNDGGLPYIVEGIEMAKRMDLFQDIGHCTFNQESKKEADEIVLVRAHTAWGVFNCVMMRSFLCQTYEFVTGIVPVVSIPGSNNHIPSAKSFAVDLPSHVLPDYMGRTFPALCQFWALTSDWMAIYYREDPSPVHTRVHVDFAEQTFQKLLAWSDSLHVMLARGAQSTHHTIILHIWYHVSILQIFRPFVRIPVQDVGRSTSTADSLSPEAKFTASLHQLKHLTVTFHSAFPCSGYTAFWHVALLYVGNAVLQDSSDPQWRQYLDLCVSGYADLYCGFRVAGGIAKSLLALAVRRGLITLAEAQALLSGVYAKGAHHTLAERINTTFVVDLSTAVSHRDASVLERLADTFDALAIFEEFTSAADFVVT</sequence>
<dbReference type="PROSITE" id="PS50048">
    <property type="entry name" value="ZN2_CY6_FUNGAL_2"/>
    <property type="match status" value="1"/>
</dbReference>
<dbReference type="SUPFAM" id="SSF57701">
    <property type="entry name" value="Zn2/Cys6 DNA-binding domain"/>
    <property type="match status" value="1"/>
</dbReference>
<evidence type="ECO:0000313" key="5">
    <source>
        <dbReference type="EMBL" id="KAK8859831.1"/>
    </source>
</evidence>
<keyword evidence="6" id="KW-1185">Reference proteome</keyword>
<gene>
    <name evidence="5" type="ORF">PGQ11_010565</name>
</gene>
<feature type="coiled-coil region" evidence="2">
    <location>
        <begin position="74"/>
        <end position="104"/>
    </location>
</feature>
<keyword evidence="1" id="KW-0539">Nucleus</keyword>
<proteinExistence type="predicted"/>